<organism evidence="1 2">
    <name type="scientific">Entomophthora muscae</name>
    <dbReference type="NCBI Taxonomy" id="34485"/>
    <lineage>
        <taxon>Eukaryota</taxon>
        <taxon>Fungi</taxon>
        <taxon>Fungi incertae sedis</taxon>
        <taxon>Zoopagomycota</taxon>
        <taxon>Entomophthoromycotina</taxon>
        <taxon>Entomophthoromycetes</taxon>
        <taxon>Entomophthorales</taxon>
        <taxon>Entomophthoraceae</taxon>
        <taxon>Entomophthora</taxon>
    </lineage>
</organism>
<keyword evidence="2" id="KW-1185">Reference proteome</keyword>
<evidence type="ECO:0000313" key="1">
    <source>
        <dbReference type="EMBL" id="KAJ9049978.1"/>
    </source>
</evidence>
<name>A0ACC2RIP5_9FUNG</name>
<proteinExistence type="predicted"/>
<evidence type="ECO:0000313" key="2">
    <source>
        <dbReference type="Proteomes" id="UP001165960"/>
    </source>
</evidence>
<protein>
    <submittedName>
        <fullName evidence="1">Uncharacterized protein</fullName>
    </submittedName>
</protein>
<sequence length="86" mass="9276">MKTVGLTLGKLCTGDPTPPDMTTLEPEAKNGGHLDRLNQEPCTPGIQTWNSGIQPPLHILAIDQWDCISLKDLPSLQNPNAGTVLF</sequence>
<dbReference type="EMBL" id="QTSX02007183">
    <property type="protein sequence ID" value="KAJ9049978.1"/>
    <property type="molecule type" value="Genomic_DNA"/>
</dbReference>
<gene>
    <name evidence="1" type="ORF">DSO57_1018866</name>
</gene>
<dbReference type="Proteomes" id="UP001165960">
    <property type="component" value="Unassembled WGS sequence"/>
</dbReference>
<reference evidence="1" key="1">
    <citation type="submission" date="2022-04" db="EMBL/GenBank/DDBJ databases">
        <title>Genome of the entomopathogenic fungus Entomophthora muscae.</title>
        <authorList>
            <person name="Elya C."/>
            <person name="Lovett B.R."/>
            <person name="Lee E."/>
            <person name="Macias A.M."/>
            <person name="Hajek A.E."/>
            <person name="De Bivort B.L."/>
            <person name="Kasson M.T."/>
            <person name="De Fine Licht H.H."/>
            <person name="Stajich J.E."/>
        </authorList>
    </citation>
    <scope>NUCLEOTIDE SEQUENCE</scope>
    <source>
        <strain evidence="1">Berkeley</strain>
    </source>
</reference>
<accession>A0ACC2RIP5</accession>
<comment type="caution">
    <text evidence="1">The sequence shown here is derived from an EMBL/GenBank/DDBJ whole genome shotgun (WGS) entry which is preliminary data.</text>
</comment>